<dbReference type="AlphaFoldDB" id="A0A2S7T7L2"/>
<dbReference type="InterPro" id="IPR038056">
    <property type="entry name" value="YjbR-like_sf"/>
</dbReference>
<dbReference type="Proteomes" id="UP000239366">
    <property type="component" value="Unassembled WGS sequence"/>
</dbReference>
<evidence type="ECO:0000313" key="1">
    <source>
        <dbReference type="EMBL" id="PQJ15922.1"/>
    </source>
</evidence>
<dbReference type="InterPro" id="IPR007351">
    <property type="entry name" value="YjbR"/>
</dbReference>
<dbReference type="EMBL" id="MQVX01000001">
    <property type="protein sequence ID" value="PQJ15922.1"/>
    <property type="molecule type" value="Genomic_DNA"/>
</dbReference>
<proteinExistence type="predicted"/>
<dbReference type="SUPFAM" id="SSF142906">
    <property type="entry name" value="YjbR-like"/>
    <property type="match status" value="1"/>
</dbReference>
<reference evidence="2" key="1">
    <citation type="submission" date="2016-11" db="EMBL/GenBank/DDBJ databases">
        <title>Trade-off between light-utilization and light-protection in marine flavobacteria.</title>
        <authorList>
            <person name="Kumagai Y."/>
            <person name="Yoshizawa S."/>
            <person name="Kogure K."/>
        </authorList>
    </citation>
    <scope>NUCLEOTIDE SEQUENCE [LARGE SCALE GENOMIC DNA]</scope>
    <source>
        <strain evidence="2">SG-18</strain>
    </source>
</reference>
<dbReference type="RefSeq" id="WP_105001588.1">
    <property type="nucleotide sequence ID" value="NZ_MQVX01000001.1"/>
</dbReference>
<evidence type="ECO:0000313" key="2">
    <source>
        <dbReference type="Proteomes" id="UP000239366"/>
    </source>
</evidence>
<dbReference type="Gene3D" id="3.90.1150.30">
    <property type="match status" value="1"/>
</dbReference>
<dbReference type="InterPro" id="IPR058532">
    <property type="entry name" value="YjbR/MT2646/Rv2570-like"/>
</dbReference>
<sequence length="116" mass="13746">MHVEALREFCLQLPKTSESFPFDEETLVFKVFDKMFALIPLEQHPAKINLKCDPERSVELREMYPDQIYPGYHMSKKHWNTMLTEQLPPALAQELIQHSYDLVVAKLPKYRRAELK</sequence>
<dbReference type="Pfam" id="PF04237">
    <property type="entry name" value="YjbR"/>
    <property type="match status" value="1"/>
</dbReference>
<name>A0A2S7T7L2_9FLAO</name>
<dbReference type="PANTHER" id="PTHR35145:SF1">
    <property type="entry name" value="CYTOPLASMIC PROTEIN"/>
    <property type="match status" value="1"/>
</dbReference>
<dbReference type="PANTHER" id="PTHR35145">
    <property type="entry name" value="CYTOPLASMIC PROTEIN-RELATED"/>
    <property type="match status" value="1"/>
</dbReference>
<accession>A0A2S7T7L2</accession>
<organism evidence="1 2">
    <name type="scientific">Aureicoccus marinus</name>
    <dbReference type="NCBI Taxonomy" id="754435"/>
    <lineage>
        <taxon>Bacteria</taxon>
        <taxon>Pseudomonadati</taxon>
        <taxon>Bacteroidota</taxon>
        <taxon>Flavobacteriia</taxon>
        <taxon>Flavobacteriales</taxon>
        <taxon>Flavobacteriaceae</taxon>
        <taxon>Aureicoccus</taxon>
    </lineage>
</organism>
<keyword evidence="2" id="KW-1185">Reference proteome</keyword>
<dbReference type="OrthoDB" id="9789813at2"/>
<protein>
    <submittedName>
        <fullName evidence="1">MmcQ-like protein</fullName>
    </submittedName>
</protein>
<gene>
    <name evidence="1" type="ORF">BST99_09470</name>
</gene>
<comment type="caution">
    <text evidence="1">The sequence shown here is derived from an EMBL/GenBank/DDBJ whole genome shotgun (WGS) entry which is preliminary data.</text>
</comment>